<protein>
    <submittedName>
        <fullName evidence="4">Unannotated protein</fullName>
    </submittedName>
</protein>
<feature type="compositionally biased region" description="Low complexity" evidence="1">
    <location>
        <begin position="50"/>
        <end position="69"/>
    </location>
</feature>
<feature type="region of interest" description="Disordered" evidence="1">
    <location>
        <begin position="49"/>
        <end position="76"/>
    </location>
</feature>
<dbReference type="EMBL" id="CAFAAQ010000042">
    <property type="protein sequence ID" value="CAB4802680.1"/>
    <property type="molecule type" value="Genomic_DNA"/>
</dbReference>
<reference evidence="4" key="1">
    <citation type="submission" date="2020-05" db="EMBL/GenBank/DDBJ databases">
        <authorList>
            <person name="Chiriac C."/>
            <person name="Salcher M."/>
            <person name="Ghai R."/>
            <person name="Kavagutti S V."/>
        </authorList>
    </citation>
    <scope>NUCLEOTIDE SEQUENCE</scope>
</reference>
<organism evidence="4">
    <name type="scientific">freshwater metagenome</name>
    <dbReference type="NCBI Taxonomy" id="449393"/>
    <lineage>
        <taxon>unclassified sequences</taxon>
        <taxon>metagenomes</taxon>
        <taxon>ecological metagenomes</taxon>
    </lineage>
</organism>
<evidence type="ECO:0000256" key="2">
    <source>
        <dbReference type="SAM" id="Phobius"/>
    </source>
</evidence>
<evidence type="ECO:0000313" key="4">
    <source>
        <dbReference type="EMBL" id="CAB4802680.1"/>
    </source>
</evidence>
<feature type="domain" description="Septum formation-related" evidence="3">
    <location>
        <begin position="87"/>
        <end position="194"/>
    </location>
</feature>
<dbReference type="InterPro" id="IPR026004">
    <property type="entry name" value="Septum_form"/>
</dbReference>
<feature type="transmembrane region" description="Helical" evidence="2">
    <location>
        <begin position="21"/>
        <end position="39"/>
    </location>
</feature>
<gene>
    <name evidence="4" type="ORF">UFOPK3046_00659</name>
</gene>
<name>A0A6J6XZU6_9ZZZZ</name>
<proteinExistence type="predicted"/>
<sequence length="204" mass="21941">MRRSSECFSQRCHQPQRVASAVKAVAAVTVMAATLLLFACGGSTKDADDSSGASSTSLEASPQTVTTATPGPPPGATVEGFRDLQVGDCFEEITDSPAEDSAVWLLDCADPHAYEVYWITDYLGPGSGRGTSYPGTATVQNFSEQSCFDQFETFVGVRWTLSELDIRAWWPSEESWARADRKVICTVYSESGEELAGTQRGSAQ</sequence>
<evidence type="ECO:0000256" key="1">
    <source>
        <dbReference type="SAM" id="MobiDB-lite"/>
    </source>
</evidence>
<evidence type="ECO:0000259" key="3">
    <source>
        <dbReference type="Pfam" id="PF13845"/>
    </source>
</evidence>
<dbReference type="AlphaFoldDB" id="A0A6J6XZU6"/>
<accession>A0A6J6XZU6</accession>
<keyword evidence="2" id="KW-1133">Transmembrane helix</keyword>
<keyword evidence="2" id="KW-0812">Transmembrane</keyword>
<keyword evidence="2" id="KW-0472">Membrane</keyword>
<dbReference type="Pfam" id="PF13845">
    <property type="entry name" value="Septum_form"/>
    <property type="match status" value="1"/>
</dbReference>